<organism evidence="1 2">
    <name type="scientific">Pluteus cervinus</name>
    <dbReference type="NCBI Taxonomy" id="181527"/>
    <lineage>
        <taxon>Eukaryota</taxon>
        <taxon>Fungi</taxon>
        <taxon>Dikarya</taxon>
        <taxon>Basidiomycota</taxon>
        <taxon>Agaricomycotina</taxon>
        <taxon>Agaricomycetes</taxon>
        <taxon>Agaricomycetidae</taxon>
        <taxon>Agaricales</taxon>
        <taxon>Pluteineae</taxon>
        <taxon>Pluteaceae</taxon>
        <taxon>Pluteus</taxon>
    </lineage>
</organism>
<accession>A0ACD3BHA9</accession>
<proteinExistence type="predicted"/>
<sequence>MDSATAAAPSPLSGGNARQKRVLPSRTRRGGPGVGSCEIDLLILETQKRRMENEPLIPADTPFLLTTNASKYAEASGSINLGFNTLAHESYFDRPEVLKAYREQQVIETPEYINSADNPSVGGRFRPRGSEDILDTSDAAYERRHRKYETFEKRQRLREKEKLKHEQYKLRERIEQLRSMDGSAFLCLEPSDFPLRIHTTSSSDEEPPAATIAEGERRRKEMLDIALELEERYRVLLPPDRLKKYPGQPLAAATPSAASDVTMPVAPELQEVKADEGEEVEEEPETEAVTREVEKLTLRIRFTTSQQVNGSTRTPTREKSPTRKSKSVPRTTSPPRARRRKSKQPVVARSLGSEGPSPEEEPMQISAPAPTKATRTRKSAPKPAPPEEEEEESPMPDIQPENSAHSSPPSPSPSDGDPPPLPEAIFASVESPPPRPRKRMKAAAVVSPQPQLHHEHLRMPSVPPIESISAPPPRATSRHNSVHPPQRQLANSAVVGHHDSPPGFLLLTSIRNNKARPTIRHVTAFGVKVPLEISDLAEFELPYGIRPGEHDEGDSPPAEDLPVSRFTRAAALLESASTP</sequence>
<keyword evidence="2" id="KW-1185">Reference proteome</keyword>
<dbReference type="EMBL" id="ML208259">
    <property type="protein sequence ID" value="TFK77409.1"/>
    <property type="molecule type" value="Genomic_DNA"/>
</dbReference>
<evidence type="ECO:0000313" key="2">
    <source>
        <dbReference type="Proteomes" id="UP000308600"/>
    </source>
</evidence>
<dbReference type="Proteomes" id="UP000308600">
    <property type="component" value="Unassembled WGS sequence"/>
</dbReference>
<name>A0ACD3BHA9_9AGAR</name>
<reference evidence="1 2" key="1">
    <citation type="journal article" date="2019" name="Nat. Ecol. Evol.">
        <title>Megaphylogeny resolves global patterns of mushroom evolution.</title>
        <authorList>
            <person name="Varga T."/>
            <person name="Krizsan K."/>
            <person name="Foldi C."/>
            <person name="Dima B."/>
            <person name="Sanchez-Garcia M."/>
            <person name="Sanchez-Ramirez S."/>
            <person name="Szollosi G.J."/>
            <person name="Szarkandi J.G."/>
            <person name="Papp V."/>
            <person name="Albert L."/>
            <person name="Andreopoulos W."/>
            <person name="Angelini C."/>
            <person name="Antonin V."/>
            <person name="Barry K.W."/>
            <person name="Bougher N.L."/>
            <person name="Buchanan P."/>
            <person name="Buyck B."/>
            <person name="Bense V."/>
            <person name="Catcheside P."/>
            <person name="Chovatia M."/>
            <person name="Cooper J."/>
            <person name="Damon W."/>
            <person name="Desjardin D."/>
            <person name="Finy P."/>
            <person name="Geml J."/>
            <person name="Haridas S."/>
            <person name="Hughes K."/>
            <person name="Justo A."/>
            <person name="Karasinski D."/>
            <person name="Kautmanova I."/>
            <person name="Kiss B."/>
            <person name="Kocsube S."/>
            <person name="Kotiranta H."/>
            <person name="LaButti K.M."/>
            <person name="Lechner B.E."/>
            <person name="Liimatainen K."/>
            <person name="Lipzen A."/>
            <person name="Lukacs Z."/>
            <person name="Mihaltcheva S."/>
            <person name="Morgado L.N."/>
            <person name="Niskanen T."/>
            <person name="Noordeloos M.E."/>
            <person name="Ohm R.A."/>
            <person name="Ortiz-Santana B."/>
            <person name="Ovrebo C."/>
            <person name="Racz N."/>
            <person name="Riley R."/>
            <person name="Savchenko A."/>
            <person name="Shiryaev A."/>
            <person name="Soop K."/>
            <person name="Spirin V."/>
            <person name="Szebenyi C."/>
            <person name="Tomsovsky M."/>
            <person name="Tulloss R.E."/>
            <person name="Uehling J."/>
            <person name="Grigoriev I.V."/>
            <person name="Vagvolgyi C."/>
            <person name="Papp T."/>
            <person name="Martin F.M."/>
            <person name="Miettinen O."/>
            <person name="Hibbett D.S."/>
            <person name="Nagy L.G."/>
        </authorList>
    </citation>
    <scope>NUCLEOTIDE SEQUENCE [LARGE SCALE GENOMIC DNA]</scope>
    <source>
        <strain evidence="1 2">NL-1719</strain>
    </source>
</reference>
<gene>
    <name evidence="1" type="ORF">BDN72DRAFT_953848</name>
</gene>
<evidence type="ECO:0000313" key="1">
    <source>
        <dbReference type="EMBL" id="TFK77409.1"/>
    </source>
</evidence>
<protein>
    <submittedName>
        <fullName evidence="1">Uncharacterized protein</fullName>
    </submittedName>
</protein>